<proteinExistence type="predicted"/>
<dbReference type="Proteomes" id="UP000823388">
    <property type="component" value="Chromosome 6K"/>
</dbReference>
<feature type="region of interest" description="Disordered" evidence="1">
    <location>
        <begin position="26"/>
        <end position="52"/>
    </location>
</feature>
<dbReference type="AlphaFoldDB" id="A0A8T0R6H0"/>
<evidence type="ECO:0000313" key="2">
    <source>
        <dbReference type="EMBL" id="KAG2581134.1"/>
    </source>
</evidence>
<gene>
    <name evidence="2" type="ORF">PVAP13_6KG015950</name>
</gene>
<evidence type="ECO:0000256" key="1">
    <source>
        <dbReference type="SAM" id="MobiDB-lite"/>
    </source>
</evidence>
<protein>
    <submittedName>
        <fullName evidence="2">Uncharacterized protein</fullName>
    </submittedName>
</protein>
<comment type="caution">
    <text evidence="2">The sequence shown here is derived from an EMBL/GenBank/DDBJ whole genome shotgun (WGS) entry which is preliminary data.</text>
</comment>
<organism evidence="2 3">
    <name type="scientific">Panicum virgatum</name>
    <name type="common">Blackwell switchgrass</name>
    <dbReference type="NCBI Taxonomy" id="38727"/>
    <lineage>
        <taxon>Eukaryota</taxon>
        <taxon>Viridiplantae</taxon>
        <taxon>Streptophyta</taxon>
        <taxon>Embryophyta</taxon>
        <taxon>Tracheophyta</taxon>
        <taxon>Spermatophyta</taxon>
        <taxon>Magnoliopsida</taxon>
        <taxon>Liliopsida</taxon>
        <taxon>Poales</taxon>
        <taxon>Poaceae</taxon>
        <taxon>PACMAD clade</taxon>
        <taxon>Panicoideae</taxon>
        <taxon>Panicodae</taxon>
        <taxon>Paniceae</taxon>
        <taxon>Panicinae</taxon>
        <taxon>Panicum</taxon>
        <taxon>Panicum sect. Hiantes</taxon>
    </lineage>
</organism>
<accession>A0A8T0R6H0</accession>
<dbReference type="EMBL" id="CM029047">
    <property type="protein sequence ID" value="KAG2581134.1"/>
    <property type="molecule type" value="Genomic_DNA"/>
</dbReference>
<feature type="compositionally biased region" description="Polar residues" evidence="1">
    <location>
        <begin position="37"/>
        <end position="51"/>
    </location>
</feature>
<name>A0A8T0R6H0_PANVG</name>
<keyword evidence="3" id="KW-1185">Reference proteome</keyword>
<sequence>MLGPPRGQRVNFFAAPPFTVRASPFCLPRPPRPQDSGAIQSTASPFLQPSSLPDFLVRRSSQLYSPRRASPPSRRHGLSSGAATCCRAVLKCSHGNAAGAYFFIDWTSARTATMA</sequence>
<reference evidence="2 3" key="1">
    <citation type="submission" date="2020-05" db="EMBL/GenBank/DDBJ databases">
        <title>WGS assembly of Panicum virgatum.</title>
        <authorList>
            <person name="Lovell J.T."/>
            <person name="Jenkins J."/>
            <person name="Shu S."/>
            <person name="Juenger T.E."/>
            <person name="Schmutz J."/>
        </authorList>
    </citation>
    <scope>NUCLEOTIDE SEQUENCE [LARGE SCALE GENOMIC DNA]</scope>
    <source>
        <strain evidence="3">cv. AP13</strain>
    </source>
</reference>
<evidence type="ECO:0000313" key="3">
    <source>
        <dbReference type="Proteomes" id="UP000823388"/>
    </source>
</evidence>